<feature type="coiled-coil region" evidence="1">
    <location>
        <begin position="329"/>
        <end position="370"/>
    </location>
</feature>
<dbReference type="InterPro" id="IPR036020">
    <property type="entry name" value="WW_dom_sf"/>
</dbReference>
<dbReference type="CDD" id="cd00201">
    <property type="entry name" value="WW"/>
    <property type="match status" value="1"/>
</dbReference>
<keyword evidence="5" id="KW-1185">Reference proteome</keyword>
<proteinExistence type="predicted"/>
<dbReference type="PROSITE" id="PS50020">
    <property type="entry name" value="WW_DOMAIN_2"/>
    <property type="match status" value="1"/>
</dbReference>
<dbReference type="SUPFAM" id="SSF51045">
    <property type="entry name" value="WW domain"/>
    <property type="match status" value="1"/>
</dbReference>
<feature type="compositionally biased region" description="Polar residues" evidence="2">
    <location>
        <begin position="28"/>
        <end position="39"/>
    </location>
</feature>
<feature type="region of interest" description="Disordered" evidence="2">
    <location>
        <begin position="204"/>
        <end position="223"/>
    </location>
</feature>
<evidence type="ECO:0000256" key="1">
    <source>
        <dbReference type="SAM" id="Coils"/>
    </source>
</evidence>
<dbReference type="InterPro" id="IPR001202">
    <property type="entry name" value="WW_dom"/>
</dbReference>
<accession>A0A1X0NVF6</accession>
<dbReference type="EMBL" id="NBCO01000015">
    <property type="protein sequence ID" value="ORC88694.1"/>
    <property type="molecule type" value="Genomic_DNA"/>
</dbReference>
<dbReference type="PROSITE" id="PS01159">
    <property type="entry name" value="WW_DOMAIN_1"/>
    <property type="match status" value="1"/>
</dbReference>
<feature type="region of interest" description="Disordered" evidence="2">
    <location>
        <begin position="439"/>
        <end position="482"/>
    </location>
</feature>
<feature type="compositionally biased region" description="Polar residues" evidence="2">
    <location>
        <begin position="101"/>
        <end position="110"/>
    </location>
</feature>
<evidence type="ECO:0000259" key="3">
    <source>
        <dbReference type="PROSITE" id="PS50020"/>
    </source>
</evidence>
<dbReference type="Gene3D" id="2.20.70.10">
    <property type="match status" value="1"/>
</dbReference>
<sequence length="547" mass="60330">MAGDTPPKPPSKALVKSKLPSKIPPKSVNTAPKRNSSKVPGTASKIPISASKSTSKVPSKVPISASKLPSAVPPSPTPTPQQKEAEGKKSLAEQVPVNVVPISNSTVSSTVKKDGEQSTASSSSKTKLIRTSMLGQSSSPHSSVSDRSLHFATYDDTLSSVETPRGMPGILDVKTRENLKELHDENNLSVNRDGTNQEPVSPILLQSTQPSSPFLADDTEMGKQKEDVIGNKRIEDHDKQKMNANEQLVKAEGHITQLTEEVIRLREALSKVESPLFVQHVLQLENELKEVREKLAEERTSTRYHKEAHLVALGEVGKLRETMGQFGTQSSLIKRNTELEARIDEMTKEKVEQELEIARLKEEAYALKMQFGNLSFGSEYITVRLAGLCEICREKLNAEAEYRAVRDRLSQLAESKPIGVIPPSLSEPWSPDTVRKLQKQQEEVPSLNSRSHTFTAPSSFSSGISGVSGRQETKQERVMSSPNVLASRTVAEMQGNKVTVSERLHGCGVKRNEWRELLAPDGRTIYYNTITNKSTFEMPTELKNLRK</sequence>
<feature type="domain" description="WW" evidence="3">
    <location>
        <begin position="514"/>
        <end position="541"/>
    </location>
</feature>
<dbReference type="AlphaFoldDB" id="A0A1X0NVF6"/>
<keyword evidence="1" id="KW-0175">Coiled coil</keyword>
<dbReference type="Proteomes" id="UP000192257">
    <property type="component" value="Unassembled WGS sequence"/>
</dbReference>
<dbReference type="VEuPathDB" id="TriTrypDB:TM35_000151250"/>
<comment type="caution">
    <text evidence="4">The sequence shown here is derived from an EMBL/GenBank/DDBJ whole genome shotgun (WGS) entry which is preliminary data.</text>
</comment>
<evidence type="ECO:0000313" key="4">
    <source>
        <dbReference type="EMBL" id="ORC88694.1"/>
    </source>
</evidence>
<dbReference type="RefSeq" id="XP_028882760.1">
    <property type="nucleotide sequence ID" value="XM_029025777.1"/>
</dbReference>
<organism evidence="4 5">
    <name type="scientific">Trypanosoma theileri</name>
    <dbReference type="NCBI Taxonomy" id="67003"/>
    <lineage>
        <taxon>Eukaryota</taxon>
        <taxon>Discoba</taxon>
        <taxon>Euglenozoa</taxon>
        <taxon>Kinetoplastea</taxon>
        <taxon>Metakinetoplastina</taxon>
        <taxon>Trypanosomatida</taxon>
        <taxon>Trypanosomatidae</taxon>
        <taxon>Trypanosoma</taxon>
    </lineage>
</organism>
<feature type="coiled-coil region" evidence="1">
    <location>
        <begin position="234"/>
        <end position="301"/>
    </location>
</feature>
<evidence type="ECO:0000313" key="5">
    <source>
        <dbReference type="Proteomes" id="UP000192257"/>
    </source>
</evidence>
<dbReference type="Pfam" id="PF00397">
    <property type="entry name" value="WW"/>
    <property type="match status" value="1"/>
</dbReference>
<feature type="compositionally biased region" description="Low complexity" evidence="2">
    <location>
        <begin position="48"/>
        <end position="64"/>
    </location>
</feature>
<dbReference type="OrthoDB" id="249679at2759"/>
<gene>
    <name evidence="4" type="ORF">TM35_000151250</name>
</gene>
<feature type="compositionally biased region" description="Pro residues" evidence="2">
    <location>
        <begin position="1"/>
        <end position="10"/>
    </location>
</feature>
<evidence type="ECO:0000256" key="2">
    <source>
        <dbReference type="SAM" id="MobiDB-lite"/>
    </source>
</evidence>
<feature type="compositionally biased region" description="Low complexity" evidence="2">
    <location>
        <begin position="16"/>
        <end position="27"/>
    </location>
</feature>
<name>A0A1X0NVF6_9TRYP</name>
<feature type="compositionally biased region" description="Low complexity" evidence="2">
    <location>
        <begin position="458"/>
        <end position="469"/>
    </location>
</feature>
<feature type="compositionally biased region" description="Polar residues" evidence="2">
    <location>
        <begin position="117"/>
        <end position="126"/>
    </location>
</feature>
<feature type="compositionally biased region" description="Low complexity" evidence="2">
    <location>
        <begin position="137"/>
        <end position="146"/>
    </location>
</feature>
<feature type="compositionally biased region" description="Polar residues" evidence="2">
    <location>
        <begin position="446"/>
        <end position="457"/>
    </location>
</feature>
<dbReference type="GeneID" id="39985557"/>
<reference evidence="4 5" key="1">
    <citation type="submission" date="2017-03" db="EMBL/GenBank/DDBJ databases">
        <title>An alternative strategy for trypanosome survival in the mammalian bloodstream revealed through genome and transcriptome analysis of the ubiquitous bovine parasite Trypanosoma (Megatrypanum) theileri.</title>
        <authorList>
            <person name="Kelly S."/>
            <person name="Ivens A."/>
            <person name="Mott A."/>
            <person name="O'Neill E."/>
            <person name="Emms D."/>
            <person name="Macleod O."/>
            <person name="Voorheis P."/>
            <person name="Matthews J."/>
            <person name="Matthews K."/>
            <person name="Carrington M."/>
        </authorList>
    </citation>
    <scope>NUCLEOTIDE SEQUENCE [LARGE SCALE GENOMIC DNA]</scope>
    <source>
        <strain evidence="4">Edinburgh</strain>
    </source>
</reference>
<feature type="region of interest" description="Disordered" evidence="2">
    <location>
        <begin position="1"/>
        <end position="146"/>
    </location>
</feature>
<protein>
    <recommendedName>
        <fullName evidence="3">WW domain-containing protein</fullName>
    </recommendedName>
</protein>